<gene>
    <name evidence="1" type="ORF">CLV32_1657</name>
</gene>
<proteinExistence type="predicted"/>
<organism evidence="1 2">
    <name type="scientific">Pedobacter duraquae</name>
    <dbReference type="NCBI Taxonomy" id="425511"/>
    <lineage>
        <taxon>Bacteria</taxon>
        <taxon>Pseudomonadati</taxon>
        <taxon>Bacteroidota</taxon>
        <taxon>Sphingobacteriia</taxon>
        <taxon>Sphingobacteriales</taxon>
        <taxon>Sphingobacteriaceae</taxon>
        <taxon>Pedobacter</taxon>
    </lineage>
</organism>
<reference evidence="1 2" key="1">
    <citation type="submission" date="2019-03" db="EMBL/GenBank/DDBJ databases">
        <title>Genomic Encyclopedia of Archaeal and Bacterial Type Strains, Phase II (KMG-II): from individual species to whole genera.</title>
        <authorList>
            <person name="Goeker M."/>
        </authorList>
    </citation>
    <scope>NUCLEOTIDE SEQUENCE [LARGE SCALE GENOMIC DNA]</scope>
    <source>
        <strain evidence="1 2">DSM 19034</strain>
    </source>
</reference>
<keyword evidence="2" id="KW-1185">Reference proteome</keyword>
<sequence length="357" mass="40186">MFNLAFFLLVSMAEISCKNQSSKLHIIYKDGKAVQIEIPVALLQNPKDVGLPNSLSVSLSRQSGNILGEYTSSEASIYFRPIIPLTPGLSYTILQKGRVIAKVHVPARSENKRAKLIAIYPQLDTLPENLLKFYLVFSEPMQTGNSLSHIALLNEHGDTLKNIFLDLQPELWDSTGHVLTVWLDPGRIKRDLVLNREFGNPLLEGQHYELLISGIWNDRNGAKLVTPIRKTFLAGKRDSGIPDIASWLLKIPYARTRTALIIELNEALDHYLLEESISVVNKQGQVIPGVILSGNSNKRLSFIPEKNWGAGAYFIKVSSVLEDLAGNNLNRLFDRDLKSDQKGEKEFYYRRFDTRAD</sequence>
<dbReference type="EMBL" id="SNWM01000002">
    <property type="protein sequence ID" value="TDO22676.1"/>
    <property type="molecule type" value="Genomic_DNA"/>
</dbReference>
<dbReference type="Proteomes" id="UP000295499">
    <property type="component" value="Unassembled WGS sequence"/>
</dbReference>
<protein>
    <recommendedName>
        <fullName evidence="3">SbsA Ig-like domain-containing protein</fullName>
    </recommendedName>
</protein>
<evidence type="ECO:0008006" key="3">
    <source>
        <dbReference type="Google" id="ProtNLM"/>
    </source>
</evidence>
<evidence type="ECO:0000313" key="2">
    <source>
        <dbReference type="Proteomes" id="UP000295499"/>
    </source>
</evidence>
<name>A0A4R6IL57_9SPHI</name>
<dbReference type="AlphaFoldDB" id="A0A4R6IL57"/>
<comment type="caution">
    <text evidence="1">The sequence shown here is derived from an EMBL/GenBank/DDBJ whole genome shotgun (WGS) entry which is preliminary data.</text>
</comment>
<evidence type="ECO:0000313" key="1">
    <source>
        <dbReference type="EMBL" id="TDO22676.1"/>
    </source>
</evidence>
<accession>A0A4R6IL57</accession>